<comment type="caution">
    <text evidence="3">The sequence shown here is derived from an EMBL/GenBank/DDBJ whole genome shotgun (WGS) entry which is preliminary data.</text>
</comment>
<evidence type="ECO:0000256" key="2">
    <source>
        <dbReference type="SAM" id="MobiDB-lite"/>
    </source>
</evidence>
<feature type="region of interest" description="Disordered" evidence="2">
    <location>
        <begin position="448"/>
        <end position="527"/>
    </location>
</feature>
<feature type="region of interest" description="Disordered" evidence="2">
    <location>
        <begin position="920"/>
        <end position="939"/>
    </location>
</feature>
<feature type="compositionally biased region" description="Low complexity" evidence="2">
    <location>
        <begin position="475"/>
        <end position="493"/>
    </location>
</feature>
<feature type="compositionally biased region" description="Basic and acidic residues" evidence="2">
    <location>
        <begin position="925"/>
        <end position="938"/>
    </location>
</feature>
<dbReference type="AlphaFoldDB" id="A0A835Z097"/>
<dbReference type="EMBL" id="JAFCMP010000390">
    <property type="protein sequence ID" value="KAG5180514.1"/>
    <property type="molecule type" value="Genomic_DNA"/>
</dbReference>
<reference evidence="3" key="1">
    <citation type="submission" date="2021-02" db="EMBL/GenBank/DDBJ databases">
        <title>First Annotated Genome of the Yellow-green Alga Tribonema minus.</title>
        <authorList>
            <person name="Mahan K.M."/>
        </authorList>
    </citation>
    <scope>NUCLEOTIDE SEQUENCE</scope>
    <source>
        <strain evidence="3">UTEX B ZZ1240</strain>
    </source>
</reference>
<protein>
    <submittedName>
        <fullName evidence="3">Uncharacterized protein</fullName>
    </submittedName>
</protein>
<keyword evidence="4" id="KW-1185">Reference proteome</keyword>
<feature type="region of interest" description="Disordered" evidence="2">
    <location>
        <begin position="253"/>
        <end position="290"/>
    </location>
</feature>
<feature type="coiled-coil region" evidence="1">
    <location>
        <begin position="767"/>
        <end position="822"/>
    </location>
</feature>
<name>A0A835Z097_9STRA</name>
<feature type="coiled-coil region" evidence="1">
    <location>
        <begin position="1009"/>
        <end position="1036"/>
    </location>
</feature>
<sequence>MQSDDPAAADAAAEPAAAAAHAFTWTDIAGALAGAGLARGRPKWRGIRIVDTVFIGPDGAVERWVFTAKSGEATAKKRAEGSDKIVDRFTRFALANPHNKEQLVAVATYRDGTRRALSRSELTAALSAGNERDDGAIAWVQCFLRPRAGHNSFIRCSWQAQHGQVKSVWVSPLYATAPDACAPERETQLLAAAHLHAAALEKVRSDVTAALQQLAAFLHTALGAEVVEASADFIVDDNGQVWLSAVQRATAAPAAPQNAVPDAATRSQRHAVPALAPAAEARNSGTGGGGGAGLIYRTPSGVYSARCRLEDLRGLAAWRQRGDDARVWEMSAPVGGSSAGAAGAADDADGYEALREERHQMAARGVLLAMETQAFLEGDATDGGGGGAAVGGVGTEAYAQAWREADRAAQLRLASANPQAYYAKVSVCGNCRRIVQRLDAIRAASFGLPQPTTAPIDGSATLRSHSAPLKRPPDDAASGSARAAAPSSARSGDQTQQQAGGDMKAAAAGPEQGGGRRDASPTTAAAAAAAALTDEPLALQHPAAALYGAAAKPRARSKAGGGTAAARRKATPAAAAAAKGVSPIVLAQFAAERDRAARAHDAAALPPMTPQQPDMALAQPVASLFSYRGAAAAAAAAPAAAVGSSRRGSSAGTAGAAPQRQPLLERLERAASDLAMRSAQAEGEEAGGSAAEAEFRARTTAAAAAAASAALHASGHAGSGGGGVGAESGSGGAPAVEAAFGAAFARAAAGVGSSGGGGGGGAAAAVCEALRSRVAALEGESAGLRRRAAQLEAERAAEAQRGERAERRLAQAQQEFSRAMAEKDEDHATRVLELQERHNRALQRHLQSGPPSVTAALSPQRPASAFGSATAAAAAAPTELLAQVRRLSAELEAQRAAAAAARSTAAAERARDVAAAAAASAGEAAESRRRAQALEDRSTALASQMSEAARQINLLNVRLEETERRRGAAEADAEAARREAGVLRQAAAQVASMEGQGGDAGGEGGGGLAATTEAKLRTLQNKVEYLKAQLASEQTLRGEMEAALAAARARAEAERCDARAAADALDESRRAAVAALQARAQSQLDAQAGEAFALQGKVRDGGGGGGGGGGAAAAI</sequence>
<accession>A0A835Z097</accession>
<gene>
    <name evidence="3" type="ORF">JKP88DRAFT_279625</name>
</gene>
<evidence type="ECO:0000313" key="4">
    <source>
        <dbReference type="Proteomes" id="UP000664859"/>
    </source>
</evidence>
<evidence type="ECO:0000256" key="1">
    <source>
        <dbReference type="SAM" id="Coils"/>
    </source>
</evidence>
<keyword evidence="1" id="KW-0175">Coiled coil</keyword>
<evidence type="ECO:0000313" key="3">
    <source>
        <dbReference type="EMBL" id="KAG5180514.1"/>
    </source>
</evidence>
<organism evidence="3 4">
    <name type="scientific">Tribonema minus</name>
    <dbReference type="NCBI Taxonomy" id="303371"/>
    <lineage>
        <taxon>Eukaryota</taxon>
        <taxon>Sar</taxon>
        <taxon>Stramenopiles</taxon>
        <taxon>Ochrophyta</taxon>
        <taxon>PX clade</taxon>
        <taxon>Xanthophyceae</taxon>
        <taxon>Tribonematales</taxon>
        <taxon>Tribonemataceae</taxon>
        <taxon>Tribonema</taxon>
    </lineage>
</organism>
<proteinExistence type="predicted"/>
<dbReference type="Proteomes" id="UP000664859">
    <property type="component" value="Unassembled WGS sequence"/>
</dbReference>
<feature type="compositionally biased region" description="Low complexity" evidence="2">
    <location>
        <begin position="253"/>
        <end position="281"/>
    </location>
</feature>
<dbReference type="OrthoDB" id="192232at2759"/>